<evidence type="ECO:0000313" key="3">
    <source>
        <dbReference type="Proteomes" id="UP000605201"/>
    </source>
</evidence>
<dbReference type="SUPFAM" id="SSF117856">
    <property type="entry name" value="AF0104/ALDC/Ptd012-like"/>
    <property type="match status" value="1"/>
</dbReference>
<evidence type="ECO:0000313" key="2">
    <source>
        <dbReference type="EMBL" id="MBC8432629.1"/>
    </source>
</evidence>
<dbReference type="Pfam" id="PF03479">
    <property type="entry name" value="PCC"/>
    <property type="match status" value="1"/>
</dbReference>
<dbReference type="PROSITE" id="PS51742">
    <property type="entry name" value="PPC"/>
    <property type="match status" value="1"/>
</dbReference>
<organism evidence="2 3">
    <name type="scientific">Candidatus Desulfatibia vada</name>
    <dbReference type="NCBI Taxonomy" id="2841696"/>
    <lineage>
        <taxon>Bacteria</taxon>
        <taxon>Pseudomonadati</taxon>
        <taxon>Thermodesulfobacteriota</taxon>
        <taxon>Desulfobacteria</taxon>
        <taxon>Desulfobacterales</taxon>
        <taxon>Desulfobacterales incertae sedis</taxon>
        <taxon>Candidatus Desulfatibia</taxon>
    </lineage>
</organism>
<name>A0A8J6NT49_9BACT</name>
<sequence length="147" mass="15953">MPKLTCSEFKSGRRFMGRLPHGEDLIKSIEAFCGETAVAMATFSAIGAVTSVTLGAYDQKQQVYVTYTKEAPLEIVNCTGNISLKDGNPMVHAHILLADMHGKTIGGHLFSETILYAGEIDLVELTGKPLERAYDTTTGLMLWKGLS</sequence>
<accession>A0A8J6NT49</accession>
<dbReference type="GO" id="GO:0003677">
    <property type="term" value="F:DNA binding"/>
    <property type="evidence" value="ECO:0007669"/>
    <property type="project" value="UniProtKB-KW"/>
</dbReference>
<dbReference type="Proteomes" id="UP000605201">
    <property type="component" value="Unassembled WGS sequence"/>
</dbReference>
<dbReference type="PANTHER" id="PTHR34988">
    <property type="entry name" value="PROTEIN, PUTATIVE-RELATED"/>
    <property type="match status" value="1"/>
</dbReference>
<protein>
    <submittedName>
        <fullName evidence="2">DNA-binding protein</fullName>
    </submittedName>
</protein>
<dbReference type="PIRSF" id="PIRSF016702">
    <property type="entry name" value="DNA_bp_PD1"/>
    <property type="match status" value="1"/>
</dbReference>
<dbReference type="Gene3D" id="3.30.1330.80">
    <property type="entry name" value="Hypothetical protein, similar to alpha- acetolactate decarboxylase, domain 2"/>
    <property type="match status" value="1"/>
</dbReference>
<feature type="domain" description="PPC" evidence="1">
    <location>
        <begin position="9"/>
        <end position="146"/>
    </location>
</feature>
<dbReference type="EMBL" id="JACNIG010000239">
    <property type="protein sequence ID" value="MBC8432629.1"/>
    <property type="molecule type" value="Genomic_DNA"/>
</dbReference>
<reference evidence="2 3" key="1">
    <citation type="submission" date="2020-08" db="EMBL/GenBank/DDBJ databases">
        <title>Bridging the membrane lipid divide: bacteria of the FCB group superphylum have the potential to synthesize archaeal ether lipids.</title>
        <authorList>
            <person name="Villanueva L."/>
            <person name="Von Meijenfeldt F.A.B."/>
            <person name="Westbye A.B."/>
            <person name="Yadav S."/>
            <person name="Hopmans E.C."/>
            <person name="Dutilh B.E."/>
            <person name="Sinninghe Damste J.S."/>
        </authorList>
    </citation>
    <scope>NUCLEOTIDE SEQUENCE [LARGE SCALE GENOMIC DNA]</scope>
    <source>
        <strain evidence="2">NIOZ-UU17</strain>
    </source>
</reference>
<dbReference type="InterPro" id="IPR025707">
    <property type="entry name" value="DNA_bp_PD1"/>
</dbReference>
<evidence type="ECO:0000259" key="1">
    <source>
        <dbReference type="PROSITE" id="PS51742"/>
    </source>
</evidence>
<dbReference type="PANTHER" id="PTHR34988:SF1">
    <property type="entry name" value="DNA-BINDING PROTEIN"/>
    <property type="match status" value="1"/>
</dbReference>
<dbReference type="InterPro" id="IPR005175">
    <property type="entry name" value="PPC_dom"/>
</dbReference>
<proteinExistence type="predicted"/>
<dbReference type="CDD" id="cd11378">
    <property type="entry name" value="DUF296"/>
    <property type="match status" value="1"/>
</dbReference>
<keyword evidence="2" id="KW-0238">DNA-binding</keyword>
<gene>
    <name evidence="2" type="ORF">H8D96_12020</name>
</gene>
<comment type="caution">
    <text evidence="2">The sequence shown here is derived from an EMBL/GenBank/DDBJ whole genome shotgun (WGS) entry which is preliminary data.</text>
</comment>
<dbReference type="AlphaFoldDB" id="A0A8J6NT49"/>